<dbReference type="Gene3D" id="3.40.30.10">
    <property type="entry name" value="Glutaredoxin"/>
    <property type="match status" value="1"/>
</dbReference>
<evidence type="ECO:0000313" key="2">
    <source>
        <dbReference type="EMBL" id="PQJ68519.1"/>
    </source>
</evidence>
<dbReference type="InterPro" id="IPR004879">
    <property type="entry name" value="Ssp411-like_TRX"/>
</dbReference>
<dbReference type="Proteomes" id="UP000247345">
    <property type="component" value="Unassembled WGS sequence"/>
</dbReference>
<evidence type="ECO:0000259" key="1">
    <source>
        <dbReference type="Pfam" id="PF03190"/>
    </source>
</evidence>
<sequence>MKKHITIIILFVCLTIQSQKKELNVYSFEEVEILHQQNPKPMVVFIYTDWCKFCYAMKKNTFENKEVIEILNKSFYFIKLNAEEKKDITFLNKTFKYKPTGINTGIHQLANELASIKNRISYPTTILMNSKLEIELQKNGYINNKKLKSIINKYIKSIQKKTYN</sequence>
<dbReference type="OrthoDB" id="9811036at2"/>
<dbReference type="InterPro" id="IPR036249">
    <property type="entry name" value="Thioredoxin-like_sf"/>
</dbReference>
<dbReference type="AlphaFoldDB" id="A0A2P6C6H0"/>
<evidence type="ECO:0000313" key="3">
    <source>
        <dbReference type="Proteomes" id="UP000247345"/>
    </source>
</evidence>
<proteinExistence type="predicted"/>
<dbReference type="Pfam" id="PF03190">
    <property type="entry name" value="Thioredox_DsbH"/>
    <property type="match status" value="1"/>
</dbReference>
<keyword evidence="3" id="KW-1185">Reference proteome</keyword>
<protein>
    <submittedName>
        <fullName evidence="2">Thioredoxin family protein</fullName>
    </submittedName>
</protein>
<accession>A0A2P6C6H0</accession>
<organism evidence="2 3">
    <name type="scientific">Polaribacter butkevichii</name>
    <dbReference type="NCBI Taxonomy" id="218490"/>
    <lineage>
        <taxon>Bacteria</taxon>
        <taxon>Pseudomonadati</taxon>
        <taxon>Bacteroidota</taxon>
        <taxon>Flavobacteriia</taxon>
        <taxon>Flavobacteriales</taxon>
        <taxon>Flavobacteriaceae</taxon>
    </lineage>
</organism>
<reference evidence="2 3" key="1">
    <citation type="submission" date="2016-12" db="EMBL/GenBank/DDBJ databases">
        <title>Trade-off between light-utilization and light-protection in marine flavobacteria.</title>
        <authorList>
            <person name="Kumagai Y."/>
            <person name="Yoshizawa S."/>
            <person name="Kogure K."/>
            <person name="Iwasaki W."/>
        </authorList>
    </citation>
    <scope>NUCLEOTIDE SEQUENCE [LARGE SCALE GENOMIC DNA]</scope>
    <source>
        <strain evidence="2 3">KCTC 12100</strain>
    </source>
</reference>
<dbReference type="RefSeq" id="WP_105049458.1">
    <property type="nucleotide sequence ID" value="NZ_CP150661.1"/>
</dbReference>
<comment type="caution">
    <text evidence="2">The sequence shown here is derived from an EMBL/GenBank/DDBJ whole genome shotgun (WGS) entry which is preliminary data.</text>
</comment>
<name>A0A2P6C6H0_9FLAO</name>
<dbReference type="SUPFAM" id="SSF52833">
    <property type="entry name" value="Thioredoxin-like"/>
    <property type="match status" value="1"/>
</dbReference>
<gene>
    <name evidence="2" type="ORF">BTO14_10630</name>
</gene>
<feature type="domain" description="Spermatogenesis-associated protein 20-like TRX" evidence="1">
    <location>
        <begin position="36"/>
        <end position="91"/>
    </location>
</feature>
<dbReference type="EMBL" id="MSCK01000002">
    <property type="protein sequence ID" value="PQJ68519.1"/>
    <property type="molecule type" value="Genomic_DNA"/>
</dbReference>